<name>A0A9Q1BDG3_HOLLE</name>
<gene>
    <name evidence="1" type="ORF">HOLleu_40960</name>
</gene>
<dbReference type="EMBL" id="JAIZAY010000022">
    <property type="protein sequence ID" value="KAJ8021169.1"/>
    <property type="molecule type" value="Genomic_DNA"/>
</dbReference>
<accession>A0A9Q1BDG3</accession>
<evidence type="ECO:0000313" key="1">
    <source>
        <dbReference type="EMBL" id="KAJ8021169.1"/>
    </source>
</evidence>
<comment type="caution">
    <text evidence="1">The sequence shown here is derived from an EMBL/GenBank/DDBJ whole genome shotgun (WGS) entry which is preliminary data.</text>
</comment>
<dbReference type="AlphaFoldDB" id="A0A9Q1BDG3"/>
<proteinExistence type="predicted"/>
<organism evidence="1 2">
    <name type="scientific">Holothuria leucospilota</name>
    <name type="common">Black long sea cucumber</name>
    <name type="synonym">Mertensiothuria leucospilota</name>
    <dbReference type="NCBI Taxonomy" id="206669"/>
    <lineage>
        <taxon>Eukaryota</taxon>
        <taxon>Metazoa</taxon>
        <taxon>Echinodermata</taxon>
        <taxon>Eleutherozoa</taxon>
        <taxon>Echinozoa</taxon>
        <taxon>Holothuroidea</taxon>
        <taxon>Aspidochirotacea</taxon>
        <taxon>Aspidochirotida</taxon>
        <taxon>Holothuriidae</taxon>
        <taxon>Holothuria</taxon>
    </lineage>
</organism>
<reference evidence="1" key="1">
    <citation type="submission" date="2021-10" db="EMBL/GenBank/DDBJ databases">
        <title>Tropical sea cucumber genome reveals ecological adaptation and Cuvierian tubules defense mechanism.</title>
        <authorList>
            <person name="Chen T."/>
        </authorList>
    </citation>
    <scope>NUCLEOTIDE SEQUENCE</scope>
    <source>
        <strain evidence="1">Nanhai2018</strain>
        <tissue evidence="1">Muscle</tissue>
    </source>
</reference>
<evidence type="ECO:0000313" key="2">
    <source>
        <dbReference type="Proteomes" id="UP001152320"/>
    </source>
</evidence>
<protein>
    <submittedName>
        <fullName evidence="1">Uncharacterized protein</fullName>
    </submittedName>
</protein>
<keyword evidence="2" id="KW-1185">Reference proteome</keyword>
<dbReference type="Proteomes" id="UP001152320">
    <property type="component" value="Chromosome 22"/>
</dbReference>
<dbReference type="OrthoDB" id="10053555at2759"/>
<sequence length="135" mass="15478">MYPFIFQEGTGVEAAVRNKLEIYRQTYLLSLGPSKKPAQFFMVVDTIPISCGNSLLPAVDRLFKAHYVFNVRYSPALQHFWNWFAAFVYAVTPPTSVKPEVRALATTIRGTIIESNKYQWSSNYELLNTLFFVLV</sequence>